<protein>
    <recommendedName>
        <fullName evidence="2">DUF1521 domain-containing protein</fullName>
    </recommendedName>
</protein>
<feature type="domain" description="DUF1521" evidence="2">
    <location>
        <begin position="123"/>
        <end position="268"/>
    </location>
</feature>
<sequence>MLPAIQNNYTAFQRQINMNSYSSGAAWKPHSPAFERGTHKPWEQASNMSRGYYEKTSFQMATHNSPHGSSSQYVAQTKMVKWDNAPAHGNFSSNPNGRRLASDDKCHAGSVSRNSPVTISGFTDNQGTISAGDFYIRIRKADSSVTLMNKQTGVTNVIKGDPHYGDKITFDGSIDFQIPGGHLTVDTGPATKGAAAPYATQATLQFNGKTYQIQGISQEDKAPLTVNQTSNARPPHGMRLVATNDSNGFINPQTGKAPTQSDFDQYKKSNHLR</sequence>
<reference evidence="3 4" key="1">
    <citation type="submission" date="2017-08" db="EMBL/GenBank/DDBJ databases">
        <title>Identification and genetic characteristics of simultaneous BTEX- and naphthalene-degrading Paraburkholderia sp. BN5 isolated from petroleum-contaminated soil.</title>
        <authorList>
            <person name="Lee Y."/>
            <person name="Jeon C.O."/>
        </authorList>
    </citation>
    <scope>NUCLEOTIDE SEQUENCE [LARGE SCALE GENOMIC DNA]</scope>
    <source>
        <strain evidence="3 4">BN5</strain>
    </source>
</reference>
<dbReference type="OrthoDB" id="5971591at2"/>
<evidence type="ECO:0000256" key="1">
    <source>
        <dbReference type="SAM" id="MobiDB-lite"/>
    </source>
</evidence>
<dbReference type="InterPro" id="IPR011086">
    <property type="entry name" value="DUF1521"/>
</dbReference>
<gene>
    <name evidence="3" type="ORF">CJU94_18050</name>
</gene>
<dbReference type="Proteomes" id="UP000215158">
    <property type="component" value="Chromosome 1"/>
</dbReference>
<keyword evidence="4" id="KW-1185">Reference proteome</keyword>
<evidence type="ECO:0000259" key="2">
    <source>
        <dbReference type="Pfam" id="PF07481"/>
    </source>
</evidence>
<dbReference type="AlphaFoldDB" id="A0A248VLH6"/>
<organism evidence="3 4">
    <name type="scientific">Paraburkholderia aromaticivorans</name>
    <dbReference type="NCBI Taxonomy" id="2026199"/>
    <lineage>
        <taxon>Bacteria</taxon>
        <taxon>Pseudomonadati</taxon>
        <taxon>Pseudomonadota</taxon>
        <taxon>Betaproteobacteria</taxon>
        <taxon>Burkholderiales</taxon>
        <taxon>Burkholderiaceae</taxon>
        <taxon>Paraburkholderia</taxon>
    </lineage>
</organism>
<evidence type="ECO:0000313" key="3">
    <source>
        <dbReference type="EMBL" id="ASV99876.1"/>
    </source>
</evidence>
<name>A0A248VLH6_9BURK</name>
<dbReference type="Pfam" id="PF07481">
    <property type="entry name" value="DUF1521"/>
    <property type="match status" value="1"/>
</dbReference>
<dbReference type="KEGG" id="parb:CJU94_18050"/>
<proteinExistence type="predicted"/>
<dbReference type="EMBL" id="CP022989">
    <property type="protein sequence ID" value="ASV99876.1"/>
    <property type="molecule type" value="Genomic_DNA"/>
</dbReference>
<accession>A0A248VLH6</accession>
<feature type="compositionally biased region" description="Polar residues" evidence="1">
    <location>
        <begin position="244"/>
        <end position="263"/>
    </location>
</feature>
<evidence type="ECO:0000313" key="4">
    <source>
        <dbReference type="Proteomes" id="UP000215158"/>
    </source>
</evidence>
<dbReference type="RefSeq" id="WP_095419858.1">
    <property type="nucleotide sequence ID" value="NZ_CP022989.1"/>
</dbReference>
<feature type="region of interest" description="Disordered" evidence="1">
    <location>
        <begin position="244"/>
        <end position="273"/>
    </location>
</feature>